<feature type="chain" id="PRO_5022928378" evidence="2">
    <location>
        <begin position="18"/>
        <end position="104"/>
    </location>
</feature>
<proteinExistence type="predicted"/>
<gene>
    <name evidence="3" type="ORF">DMC30DRAFT_418892</name>
</gene>
<feature type="region of interest" description="Disordered" evidence="1">
    <location>
        <begin position="85"/>
        <end position="104"/>
    </location>
</feature>
<sequence>MLLSTLLTLGGVALAFACDDNGAPRVDDNSAGFLANVQVKEQLVMSNTDSSPDVDGKPVDSGDNSNDGDMFDLFDLLDGFSKGFTGKEGPDGRGGEWTRRIVKA</sequence>
<evidence type="ECO:0000313" key="3">
    <source>
        <dbReference type="EMBL" id="TNY18401.1"/>
    </source>
</evidence>
<name>A0A5C5FRH6_9BASI</name>
<keyword evidence="4" id="KW-1185">Reference proteome</keyword>
<evidence type="ECO:0000313" key="4">
    <source>
        <dbReference type="Proteomes" id="UP000311382"/>
    </source>
</evidence>
<protein>
    <submittedName>
        <fullName evidence="3">Uncharacterized protein</fullName>
    </submittedName>
</protein>
<feature type="compositionally biased region" description="Basic and acidic residues" evidence="1">
    <location>
        <begin position="88"/>
        <end position="104"/>
    </location>
</feature>
<evidence type="ECO:0000256" key="2">
    <source>
        <dbReference type="SAM" id="SignalP"/>
    </source>
</evidence>
<dbReference type="AlphaFoldDB" id="A0A5C5FRH6"/>
<organism evidence="3 4">
    <name type="scientific">Rhodotorula diobovata</name>
    <dbReference type="NCBI Taxonomy" id="5288"/>
    <lineage>
        <taxon>Eukaryota</taxon>
        <taxon>Fungi</taxon>
        <taxon>Dikarya</taxon>
        <taxon>Basidiomycota</taxon>
        <taxon>Pucciniomycotina</taxon>
        <taxon>Microbotryomycetes</taxon>
        <taxon>Sporidiobolales</taxon>
        <taxon>Sporidiobolaceae</taxon>
        <taxon>Rhodotorula</taxon>
    </lineage>
</organism>
<feature type="signal peptide" evidence="2">
    <location>
        <begin position="1"/>
        <end position="17"/>
    </location>
</feature>
<dbReference type="Proteomes" id="UP000311382">
    <property type="component" value="Unassembled WGS sequence"/>
</dbReference>
<comment type="caution">
    <text evidence="3">The sequence shown here is derived from an EMBL/GenBank/DDBJ whole genome shotgun (WGS) entry which is preliminary data.</text>
</comment>
<reference evidence="3 4" key="1">
    <citation type="submission" date="2019-03" db="EMBL/GenBank/DDBJ databases">
        <title>Rhodosporidium diobovatum UCD-FST 08-225 genome sequencing, assembly, and annotation.</title>
        <authorList>
            <person name="Fakankun I.U."/>
            <person name="Fristensky B."/>
            <person name="Levin D.B."/>
        </authorList>
    </citation>
    <scope>NUCLEOTIDE SEQUENCE [LARGE SCALE GENOMIC DNA]</scope>
    <source>
        <strain evidence="3 4">UCD-FST 08-225</strain>
    </source>
</reference>
<keyword evidence="2" id="KW-0732">Signal</keyword>
<evidence type="ECO:0000256" key="1">
    <source>
        <dbReference type="SAM" id="MobiDB-lite"/>
    </source>
</evidence>
<dbReference type="EMBL" id="SOZI01000141">
    <property type="protein sequence ID" value="TNY18401.1"/>
    <property type="molecule type" value="Genomic_DNA"/>
</dbReference>
<accession>A0A5C5FRH6</accession>